<evidence type="ECO:0000313" key="6">
    <source>
        <dbReference type="Proteomes" id="UP000887565"/>
    </source>
</evidence>
<dbReference type="SMART" id="SM00220">
    <property type="entry name" value="S_TKc"/>
    <property type="match status" value="1"/>
</dbReference>
<dbReference type="Pfam" id="PF00069">
    <property type="entry name" value="Pkinase"/>
    <property type="match status" value="1"/>
</dbReference>
<evidence type="ECO:0000259" key="5">
    <source>
        <dbReference type="PROSITE" id="PS50011"/>
    </source>
</evidence>
<dbReference type="PROSITE" id="PS00107">
    <property type="entry name" value="PROTEIN_KINASE_ATP"/>
    <property type="match status" value="1"/>
</dbReference>
<dbReference type="GO" id="GO:0004674">
    <property type="term" value="F:protein serine/threonine kinase activity"/>
    <property type="evidence" value="ECO:0007669"/>
    <property type="project" value="UniProtKB-KW"/>
</dbReference>
<dbReference type="InterPro" id="IPR011009">
    <property type="entry name" value="Kinase-like_dom_sf"/>
</dbReference>
<feature type="binding site" evidence="3">
    <location>
        <position position="248"/>
    </location>
    <ligand>
        <name>ATP</name>
        <dbReference type="ChEBI" id="CHEBI:30616"/>
    </ligand>
</feature>
<evidence type="ECO:0000313" key="7">
    <source>
        <dbReference type="WBParaSite" id="nRc.2.0.1.t03354-RA"/>
    </source>
</evidence>
<keyword evidence="4" id="KW-0418">Kinase</keyword>
<keyword evidence="4" id="KW-0808">Transferase</keyword>
<keyword evidence="4" id="KW-0723">Serine/threonine-protein kinase</keyword>
<proteinExistence type="inferred from homology"/>
<dbReference type="Gene3D" id="1.10.510.10">
    <property type="entry name" value="Transferase(Phosphotransferase) domain 1"/>
    <property type="match status" value="1"/>
</dbReference>
<dbReference type="SUPFAM" id="SSF56112">
    <property type="entry name" value="Protein kinase-like (PK-like)"/>
    <property type="match status" value="1"/>
</dbReference>
<reference evidence="7" key="1">
    <citation type="submission" date="2022-11" db="UniProtKB">
        <authorList>
            <consortium name="WormBaseParasite"/>
        </authorList>
    </citation>
    <scope>IDENTIFICATION</scope>
</reference>
<dbReference type="GO" id="GO:0005524">
    <property type="term" value="F:ATP binding"/>
    <property type="evidence" value="ECO:0007669"/>
    <property type="project" value="UniProtKB-UniRule"/>
</dbReference>
<dbReference type="InterPro" id="IPR051681">
    <property type="entry name" value="Ser/Thr_Kinases-Pseudokinases"/>
</dbReference>
<name>A0A915HNS3_ROMCU</name>
<evidence type="ECO:0000256" key="3">
    <source>
        <dbReference type="PROSITE-ProRule" id="PRU10141"/>
    </source>
</evidence>
<dbReference type="PROSITE" id="PS50011">
    <property type="entry name" value="PROTEIN_KINASE_DOM"/>
    <property type="match status" value="1"/>
</dbReference>
<evidence type="ECO:0000256" key="1">
    <source>
        <dbReference type="ARBA" id="ARBA00022741"/>
    </source>
</evidence>
<keyword evidence="2 3" id="KW-0067">ATP-binding</keyword>
<dbReference type="WBParaSite" id="nRc.2.0.1.t03354-RA">
    <property type="protein sequence ID" value="nRc.2.0.1.t03354-RA"/>
    <property type="gene ID" value="nRc.2.0.1.g03354"/>
</dbReference>
<organism evidence="6 7">
    <name type="scientific">Romanomermis culicivorax</name>
    <name type="common">Nematode worm</name>
    <dbReference type="NCBI Taxonomy" id="13658"/>
    <lineage>
        <taxon>Eukaryota</taxon>
        <taxon>Metazoa</taxon>
        <taxon>Ecdysozoa</taxon>
        <taxon>Nematoda</taxon>
        <taxon>Enoplea</taxon>
        <taxon>Dorylaimia</taxon>
        <taxon>Mermithida</taxon>
        <taxon>Mermithoidea</taxon>
        <taxon>Mermithidae</taxon>
        <taxon>Romanomermis</taxon>
    </lineage>
</organism>
<dbReference type="InterPro" id="IPR008271">
    <property type="entry name" value="Ser/Thr_kinase_AS"/>
</dbReference>
<sequence length="431" mass="48355">MLLPQLSTNFDRIGRVYHSKFTGHRCWPQPWMCGFDNGCQCLLNPLQWRQTDPIFFGPLKWRCTDEQIMRQHHIPKHQNSGINKNVVHDNIRKVLKNTTISGNAISRILNKSFQLSEKKSDDGLSRVYVGIREKRLQIRDLIEDSILLKDLEMSPSVDGSPVAEMSVLCDLGVGPCLGAASVLQKDASVDDVAVQTEEISGQSIGIQVQSFCRIGSQFLKMSDKLLGTGSTAEVFFATLEGEEVAVKKFFRSSDFMYECGVHSLLLENCPFRAIAYCVEERAIVFPYYDGTKGWSTFEKPHKICYRKIFVRAALILLDLHDIGVVHNDLKVDNLMYNLQSGQIALIDFSHATHISDKEVPNYDFSKSQHLHPGLSHKDPSKRVTFSVQTDVFSFGVLIKDVAKATKNSVLYATAKGICKAAVENGSITMED</sequence>
<dbReference type="InterPro" id="IPR000719">
    <property type="entry name" value="Prot_kinase_dom"/>
</dbReference>
<dbReference type="InterPro" id="IPR017441">
    <property type="entry name" value="Protein_kinase_ATP_BS"/>
</dbReference>
<keyword evidence="1 3" id="KW-0547">Nucleotide-binding</keyword>
<protein>
    <submittedName>
        <fullName evidence="7">Protein kinase domain-containing protein</fullName>
    </submittedName>
</protein>
<evidence type="ECO:0000256" key="4">
    <source>
        <dbReference type="RuleBase" id="RU000304"/>
    </source>
</evidence>
<keyword evidence="6" id="KW-1185">Reference proteome</keyword>
<comment type="similarity">
    <text evidence="4">Belongs to the protein kinase superfamily.</text>
</comment>
<feature type="domain" description="Protein kinase" evidence="5">
    <location>
        <begin position="220"/>
        <end position="431"/>
    </location>
</feature>
<evidence type="ECO:0000256" key="2">
    <source>
        <dbReference type="ARBA" id="ARBA00022840"/>
    </source>
</evidence>
<dbReference type="PANTHER" id="PTHR44329">
    <property type="entry name" value="SERINE/THREONINE-PROTEIN KINASE TNNI3K-RELATED"/>
    <property type="match status" value="1"/>
</dbReference>
<dbReference type="AlphaFoldDB" id="A0A915HNS3"/>
<dbReference type="PROSITE" id="PS00108">
    <property type="entry name" value="PROTEIN_KINASE_ST"/>
    <property type="match status" value="1"/>
</dbReference>
<dbReference type="Proteomes" id="UP000887565">
    <property type="component" value="Unplaced"/>
</dbReference>
<accession>A0A915HNS3</accession>